<accession>A0A158PFK6</accession>
<dbReference type="Pfam" id="PF03446">
    <property type="entry name" value="NAD_binding_2"/>
    <property type="match status" value="1"/>
</dbReference>
<dbReference type="InterPro" id="IPR008927">
    <property type="entry name" value="6-PGluconate_DH-like_C_sf"/>
</dbReference>
<organism evidence="14">
    <name type="scientific">Angiostrongylus costaricensis</name>
    <name type="common">Nematode worm</name>
    <dbReference type="NCBI Taxonomy" id="334426"/>
    <lineage>
        <taxon>Eukaryota</taxon>
        <taxon>Metazoa</taxon>
        <taxon>Ecdysozoa</taxon>
        <taxon>Nematoda</taxon>
        <taxon>Chromadorea</taxon>
        <taxon>Rhabditida</taxon>
        <taxon>Rhabditina</taxon>
        <taxon>Rhabditomorpha</taxon>
        <taxon>Strongyloidea</taxon>
        <taxon>Metastrongylidae</taxon>
        <taxon>Angiostrongylus</taxon>
    </lineage>
</organism>
<evidence type="ECO:0000256" key="4">
    <source>
        <dbReference type="ARBA" id="ARBA00022456"/>
    </source>
</evidence>
<dbReference type="PIRSF" id="PIRSF000103">
    <property type="entry name" value="HIBADH"/>
    <property type="match status" value="1"/>
</dbReference>
<dbReference type="Proteomes" id="UP000267027">
    <property type="component" value="Unassembled WGS sequence"/>
</dbReference>
<dbReference type="InterPro" id="IPR015815">
    <property type="entry name" value="HIBADH-related"/>
</dbReference>
<evidence type="ECO:0000256" key="5">
    <source>
        <dbReference type="ARBA" id="ARBA00023002"/>
    </source>
</evidence>
<evidence type="ECO:0000313" key="12">
    <source>
        <dbReference type="EMBL" id="VDM55143.1"/>
    </source>
</evidence>
<dbReference type="OrthoDB" id="435038at2759"/>
<dbReference type="UniPathway" id="UPA00362"/>
<dbReference type="InterPro" id="IPR013328">
    <property type="entry name" value="6PGD_dom2"/>
</dbReference>
<dbReference type="OMA" id="NNMMLFI"/>
<evidence type="ECO:0000256" key="6">
    <source>
        <dbReference type="ARBA" id="ARBA00023027"/>
    </source>
</evidence>
<comment type="catalytic activity">
    <reaction evidence="7 9">
        <text>3-hydroxy-2-methylpropanoate + NAD(+) = 2-methyl-3-oxopropanoate + NADH + H(+)</text>
        <dbReference type="Rhea" id="RHEA:17681"/>
        <dbReference type="ChEBI" id="CHEBI:11805"/>
        <dbReference type="ChEBI" id="CHEBI:15378"/>
        <dbReference type="ChEBI" id="CHEBI:57540"/>
        <dbReference type="ChEBI" id="CHEBI:57700"/>
        <dbReference type="ChEBI" id="CHEBI:57945"/>
        <dbReference type="EC" id="1.1.1.31"/>
    </reaction>
</comment>
<evidence type="ECO:0000256" key="9">
    <source>
        <dbReference type="RuleBase" id="RU910714"/>
    </source>
</evidence>
<gene>
    <name evidence="12" type="ORF">ACOC_LOCUS3558</name>
</gene>
<keyword evidence="6 9" id="KW-0520">NAD</keyword>
<evidence type="ECO:0000313" key="13">
    <source>
        <dbReference type="Proteomes" id="UP000267027"/>
    </source>
</evidence>
<dbReference type="NCBIfam" id="TIGR01692">
    <property type="entry name" value="HIBADH"/>
    <property type="match status" value="1"/>
</dbReference>
<dbReference type="Pfam" id="PF14833">
    <property type="entry name" value="NAD_binding_11"/>
    <property type="match status" value="1"/>
</dbReference>
<dbReference type="GO" id="GO:0005739">
    <property type="term" value="C:mitochondrion"/>
    <property type="evidence" value="ECO:0007669"/>
    <property type="project" value="TreeGrafter"/>
</dbReference>
<dbReference type="Gene3D" id="3.40.50.720">
    <property type="entry name" value="NAD(P)-binding Rossmann-like Domain"/>
    <property type="match status" value="1"/>
</dbReference>
<dbReference type="PROSITE" id="PS00895">
    <property type="entry name" value="3_HYDROXYISOBUT_DH"/>
    <property type="match status" value="1"/>
</dbReference>
<evidence type="ECO:0000259" key="10">
    <source>
        <dbReference type="Pfam" id="PF03446"/>
    </source>
</evidence>
<feature type="domain" description="3-hydroxyisobutyrate dehydrogenase-like NAD-binding" evidence="11">
    <location>
        <begin position="167"/>
        <end position="248"/>
    </location>
</feature>
<dbReference type="EMBL" id="UYYA01001128">
    <property type="protein sequence ID" value="VDM55143.1"/>
    <property type="molecule type" value="Genomic_DNA"/>
</dbReference>
<dbReference type="WBParaSite" id="ACOC_0000355701-mRNA-1">
    <property type="protein sequence ID" value="ACOC_0000355701-mRNA-1"/>
    <property type="gene ID" value="ACOC_0000355701"/>
</dbReference>
<dbReference type="InterPro" id="IPR006115">
    <property type="entry name" value="6PGDH_NADP-bd"/>
</dbReference>
<dbReference type="PANTHER" id="PTHR22981:SF7">
    <property type="entry name" value="3-HYDROXYISOBUTYRATE DEHYDROGENASE, MITOCHONDRIAL"/>
    <property type="match status" value="1"/>
</dbReference>
<reference evidence="14" key="1">
    <citation type="submission" date="2016-04" db="UniProtKB">
        <authorList>
            <consortium name="WormBaseParasite"/>
        </authorList>
    </citation>
    <scope>IDENTIFICATION</scope>
</reference>
<protein>
    <recommendedName>
        <fullName evidence="3 9">3-hydroxyisobutyrate dehydrogenase</fullName>
        <shortName evidence="9">HIBADH</shortName>
        <ecNumber evidence="3 9">1.1.1.31</ecNumber>
    </recommendedName>
</protein>
<dbReference type="InterPro" id="IPR029154">
    <property type="entry name" value="HIBADH-like_NADP-bd"/>
</dbReference>
<sequence>MSTIGFIGLGNMGAHMARNLMKNGHKLIVYDVNETVLPSFKAEGADVAKCPADVAAAVKDIITMLPSSPHVRKVYGGHDGILKSIQPRSLCIDSSTIDQSVSIEVAEWCKGKQCTYVDAPVSGGVTGAQNATLTFMVGSGKCQETFDRAAAIMKLMGKNVVNCGKVGTGQAAKICNNMLLGIQMVGVSETMNLGIKMGLDPKVLAGIINTSSGRCWSSDTYNPVPGVIEGIPSSNGYQGGFGCTLMAKNKIFSQQPKQHFKCSKIFMDDE</sequence>
<comment type="pathway">
    <text evidence="1 9">Amino-acid degradation; L-valine degradation.</text>
</comment>
<dbReference type="FunFam" id="1.10.1040.10:FF:000006">
    <property type="entry name" value="3-hydroxyisobutyrate dehydrogenase"/>
    <property type="match status" value="1"/>
</dbReference>
<keyword evidence="13" id="KW-1185">Reference proteome</keyword>
<dbReference type="STRING" id="334426.A0A158PFK6"/>
<dbReference type="AlphaFoldDB" id="A0A158PFK6"/>
<dbReference type="PANTHER" id="PTHR22981">
    <property type="entry name" value="3-HYDROXYISOBUTYRATE DEHYDROGENASE-RELATED"/>
    <property type="match status" value="1"/>
</dbReference>
<dbReference type="GO" id="GO:0006574">
    <property type="term" value="P:L-valine catabolic process"/>
    <property type="evidence" value="ECO:0007669"/>
    <property type="project" value="UniProtKB-UniPathway"/>
</dbReference>
<dbReference type="EC" id="1.1.1.31" evidence="3 9"/>
<dbReference type="GO" id="GO:0051287">
    <property type="term" value="F:NAD binding"/>
    <property type="evidence" value="ECO:0007669"/>
    <property type="project" value="InterPro"/>
</dbReference>
<evidence type="ECO:0000256" key="7">
    <source>
        <dbReference type="ARBA" id="ARBA00049197"/>
    </source>
</evidence>
<feature type="domain" description="6-phosphogluconate dehydrogenase NADP-binding" evidence="10">
    <location>
        <begin position="3"/>
        <end position="164"/>
    </location>
</feature>
<dbReference type="GO" id="GO:0050661">
    <property type="term" value="F:NADP binding"/>
    <property type="evidence" value="ECO:0007669"/>
    <property type="project" value="InterPro"/>
</dbReference>
<evidence type="ECO:0000313" key="14">
    <source>
        <dbReference type="WBParaSite" id="ACOC_0000355701-mRNA-1"/>
    </source>
</evidence>
<dbReference type="SUPFAM" id="SSF48179">
    <property type="entry name" value="6-phosphogluconate dehydrogenase C-terminal domain-like"/>
    <property type="match status" value="1"/>
</dbReference>
<keyword evidence="5 9" id="KW-0560">Oxidoreductase</keyword>
<proteinExistence type="inferred from homology"/>
<dbReference type="SUPFAM" id="SSF51735">
    <property type="entry name" value="NAD(P)-binding Rossmann-fold domains"/>
    <property type="match status" value="1"/>
</dbReference>
<comment type="similarity">
    <text evidence="2">Belongs to the HIBADH-related family. 3-hydroxyisobutyrate dehydrogenase subfamily.</text>
</comment>
<dbReference type="InterPro" id="IPR011548">
    <property type="entry name" value="HIBADH"/>
</dbReference>
<evidence type="ECO:0000256" key="3">
    <source>
        <dbReference type="ARBA" id="ARBA00012991"/>
    </source>
</evidence>
<dbReference type="InterPro" id="IPR036291">
    <property type="entry name" value="NAD(P)-bd_dom_sf"/>
</dbReference>
<keyword evidence="4 9" id="KW-0101">Branched-chain amino acid catabolism</keyword>
<name>A0A158PFK6_ANGCS</name>
<reference evidence="12 13" key="2">
    <citation type="submission" date="2018-11" db="EMBL/GenBank/DDBJ databases">
        <authorList>
            <consortium name="Pathogen Informatics"/>
        </authorList>
    </citation>
    <scope>NUCLEOTIDE SEQUENCE [LARGE SCALE GENOMIC DNA]</scope>
    <source>
        <strain evidence="12 13">Costa Rica</strain>
    </source>
</reference>
<dbReference type="Gene3D" id="1.10.1040.10">
    <property type="entry name" value="N-(1-d-carboxylethyl)-l-norvaline Dehydrogenase, domain 2"/>
    <property type="match status" value="1"/>
</dbReference>
<evidence type="ECO:0000256" key="8">
    <source>
        <dbReference type="PIRSR" id="PIRSR000103-1"/>
    </source>
</evidence>
<dbReference type="GO" id="GO:0008442">
    <property type="term" value="F:3-hydroxyisobutyrate dehydrogenase activity"/>
    <property type="evidence" value="ECO:0007669"/>
    <property type="project" value="UniProtKB-EC"/>
</dbReference>
<dbReference type="InterPro" id="IPR002204">
    <property type="entry name" value="3-OH-isobutyrate_DH-rel_CS"/>
</dbReference>
<evidence type="ECO:0000256" key="1">
    <source>
        <dbReference type="ARBA" id="ARBA00005109"/>
    </source>
</evidence>
<evidence type="ECO:0000256" key="2">
    <source>
        <dbReference type="ARBA" id="ARBA00006013"/>
    </source>
</evidence>
<evidence type="ECO:0000259" key="11">
    <source>
        <dbReference type="Pfam" id="PF14833"/>
    </source>
</evidence>
<feature type="active site" evidence="8">
    <location>
        <position position="173"/>
    </location>
</feature>